<dbReference type="Pfam" id="PF12588">
    <property type="entry name" value="PSDC"/>
    <property type="match status" value="1"/>
</dbReference>
<evidence type="ECO:0000313" key="3">
    <source>
        <dbReference type="Proteomes" id="UP000559256"/>
    </source>
</evidence>
<dbReference type="OrthoDB" id="5973539at2759"/>
<reference evidence="2 3" key="1">
    <citation type="journal article" date="2020" name="ISME J.">
        <title>Uncovering the hidden diversity of litter-decomposition mechanisms in mushroom-forming fungi.</title>
        <authorList>
            <person name="Floudas D."/>
            <person name="Bentzer J."/>
            <person name="Ahren D."/>
            <person name="Johansson T."/>
            <person name="Persson P."/>
            <person name="Tunlid A."/>
        </authorList>
    </citation>
    <scope>NUCLEOTIDE SEQUENCE [LARGE SCALE GENOMIC DNA]</scope>
    <source>
        <strain evidence="2 3">CBS 291.85</strain>
    </source>
</reference>
<proteinExistence type="predicted"/>
<evidence type="ECO:0000313" key="2">
    <source>
        <dbReference type="EMBL" id="KAF5374197.1"/>
    </source>
</evidence>
<accession>A0A8H5LYG6</accession>
<sequence length="202" mass="23621">MSKIMSAQDHFSPFTRENLNRHFKKLFDTWGSFLNSKDSRDVVHDQYAGWLSPKAKDGMMEMFPGRSTFEEVFVCNPGEEYYGYTSYEDIFTRRFRNVRVDRPTGELHNHIIGNPREAAFCAYRENVQETDQFFIEGESYRWHSPVNGTIKEIVDVPRMYFPQSPSFRLAQQFQISNTASRQLIFLEANDHDIGLMCSSPSE</sequence>
<keyword evidence="3" id="KW-1185">Reference proteome</keyword>
<comment type="caution">
    <text evidence="2">The sequence shown here is derived from an EMBL/GenBank/DDBJ whole genome shotgun (WGS) entry which is preliminary data.</text>
</comment>
<name>A0A8H5LYG6_9AGAR</name>
<evidence type="ECO:0000259" key="1">
    <source>
        <dbReference type="Pfam" id="PF12588"/>
    </source>
</evidence>
<gene>
    <name evidence="2" type="ORF">D9758_004622</name>
</gene>
<dbReference type="Proteomes" id="UP000559256">
    <property type="component" value="Unassembled WGS sequence"/>
</dbReference>
<feature type="domain" description="L-tryptophan decarboxylase PsiD-like" evidence="1">
    <location>
        <begin position="4"/>
        <end position="57"/>
    </location>
</feature>
<organism evidence="2 3">
    <name type="scientific">Tetrapyrgos nigripes</name>
    <dbReference type="NCBI Taxonomy" id="182062"/>
    <lineage>
        <taxon>Eukaryota</taxon>
        <taxon>Fungi</taxon>
        <taxon>Dikarya</taxon>
        <taxon>Basidiomycota</taxon>
        <taxon>Agaricomycotina</taxon>
        <taxon>Agaricomycetes</taxon>
        <taxon>Agaricomycetidae</taxon>
        <taxon>Agaricales</taxon>
        <taxon>Marasmiineae</taxon>
        <taxon>Marasmiaceae</taxon>
        <taxon>Tetrapyrgos</taxon>
    </lineage>
</organism>
<dbReference type="AlphaFoldDB" id="A0A8H5LYG6"/>
<dbReference type="InterPro" id="IPR022237">
    <property type="entry name" value="PsiD-like"/>
</dbReference>
<protein>
    <recommendedName>
        <fullName evidence="1">L-tryptophan decarboxylase PsiD-like domain-containing protein</fullName>
    </recommendedName>
</protein>
<dbReference type="EMBL" id="JAACJM010000002">
    <property type="protein sequence ID" value="KAF5374197.1"/>
    <property type="molecule type" value="Genomic_DNA"/>
</dbReference>